<name>A0ABY1WQT8_9GAMM</name>
<sequence length="325" mass="36149">MNDTGSASVIGSRIGRLLAVAIIGLSFSLFAAANSQPITVPGGALSLALDPALSPSQQEKVRRWLQETALVVSKISGQFPIPIAHIEVKVASYGQGPVPWGQITRGTPNGITFYVNPEQSLRQFQQDWTGVHEFSHLLIPFPGSADIWLSEGLASYYQNILRGTQGILTEEQVWQEMHAGFLRGQKDAIQKDRPLRELSGSMWSTGSYKRVYWSGAAYFLLADVRLQKLGSPHSMASVMAGFQACCRMLPREWNGPEMILRFDQLSESDVFSTLYGEIIDQAVFPDLTEAYTWLGLDLMGGRLEPDSATEFKQRRLKLIYPHRNQ</sequence>
<dbReference type="EMBL" id="SHLY01000002">
    <property type="protein sequence ID" value="TAA47080.1"/>
    <property type="molecule type" value="Genomic_DNA"/>
</dbReference>
<evidence type="ECO:0000313" key="2">
    <source>
        <dbReference type="EMBL" id="TAA47080.1"/>
    </source>
</evidence>
<dbReference type="Gene3D" id="1.10.390.10">
    <property type="entry name" value="Neutral Protease Domain 2"/>
    <property type="match status" value="1"/>
</dbReference>
<organism evidence="2 3">
    <name type="scientific">Corallincola spongiicola</name>
    <dbReference type="NCBI Taxonomy" id="2520508"/>
    <lineage>
        <taxon>Bacteria</taxon>
        <taxon>Pseudomonadati</taxon>
        <taxon>Pseudomonadota</taxon>
        <taxon>Gammaproteobacteria</taxon>
        <taxon>Alteromonadales</taxon>
        <taxon>Psychromonadaceae</taxon>
        <taxon>Corallincola</taxon>
    </lineage>
</organism>
<gene>
    <name evidence="2" type="ORF">EXY25_07485</name>
</gene>
<dbReference type="RefSeq" id="WP_130566294.1">
    <property type="nucleotide sequence ID" value="NZ_SHLY01000002.1"/>
</dbReference>
<dbReference type="InterPro" id="IPR007963">
    <property type="entry name" value="Peptidase_M61_catalytic"/>
</dbReference>
<proteinExistence type="predicted"/>
<dbReference type="InterPro" id="IPR027268">
    <property type="entry name" value="Peptidase_M4/M1_CTD_sf"/>
</dbReference>
<reference evidence="3" key="1">
    <citation type="submission" date="2019-02" db="EMBL/GenBank/DDBJ databases">
        <title>Draft genome sequence of Muricauda sp. 176CP4-71.</title>
        <authorList>
            <person name="Park J.-S."/>
        </authorList>
    </citation>
    <scope>NUCLEOTIDE SEQUENCE [LARGE SCALE GENOMIC DNA]</scope>
    <source>
        <strain evidence="3">176GS2-150</strain>
    </source>
</reference>
<dbReference type="Proteomes" id="UP000292544">
    <property type="component" value="Unassembled WGS sequence"/>
</dbReference>
<accession>A0ABY1WQT8</accession>
<protein>
    <recommendedName>
        <fullName evidence="1">Peptidase M61 catalytic domain-containing protein</fullName>
    </recommendedName>
</protein>
<evidence type="ECO:0000259" key="1">
    <source>
        <dbReference type="Pfam" id="PF05299"/>
    </source>
</evidence>
<dbReference type="Pfam" id="PF05299">
    <property type="entry name" value="Peptidase_M61"/>
    <property type="match status" value="1"/>
</dbReference>
<feature type="domain" description="Peptidase M61 catalytic" evidence="1">
    <location>
        <begin position="146"/>
        <end position="206"/>
    </location>
</feature>
<evidence type="ECO:0000313" key="3">
    <source>
        <dbReference type="Proteomes" id="UP000292544"/>
    </source>
</evidence>
<comment type="caution">
    <text evidence="2">The sequence shown here is derived from an EMBL/GenBank/DDBJ whole genome shotgun (WGS) entry which is preliminary data.</text>
</comment>
<keyword evidence="3" id="KW-1185">Reference proteome</keyword>